<keyword evidence="7" id="KW-0378">Hydrolase</keyword>
<evidence type="ECO:0000313" key="15">
    <source>
        <dbReference type="Proteomes" id="UP000791440"/>
    </source>
</evidence>
<reference evidence="14" key="2">
    <citation type="submission" date="2020-12" db="EMBL/GenBank/DDBJ databases">
        <authorList>
            <person name="Kanost M."/>
        </authorList>
    </citation>
    <scope>NUCLEOTIDE SEQUENCE</scope>
</reference>
<keyword evidence="15" id="KW-1185">Reference proteome</keyword>
<comment type="caution">
    <text evidence="14">The sequence shown here is derived from an EMBL/GenBank/DDBJ whole genome shotgun (WGS) entry which is preliminary data.</text>
</comment>
<accession>A0A921Z234</accession>
<evidence type="ECO:0000256" key="1">
    <source>
        <dbReference type="ARBA" id="ARBA00000632"/>
    </source>
</evidence>
<evidence type="ECO:0000313" key="14">
    <source>
        <dbReference type="EMBL" id="KAG6449380.1"/>
    </source>
</evidence>
<evidence type="ECO:0000256" key="10">
    <source>
        <dbReference type="ARBA" id="ARBA00031262"/>
    </source>
</evidence>
<dbReference type="PANTHER" id="PTHR11407">
    <property type="entry name" value="LYSOZYME C"/>
    <property type="match status" value="1"/>
</dbReference>
<evidence type="ECO:0000256" key="6">
    <source>
        <dbReference type="ARBA" id="ARBA00022638"/>
    </source>
</evidence>
<evidence type="ECO:0000256" key="12">
    <source>
        <dbReference type="SAM" id="SignalP"/>
    </source>
</evidence>
<keyword evidence="9" id="KW-0326">Glycosidase</keyword>
<dbReference type="InterPro" id="IPR023346">
    <property type="entry name" value="Lysozyme-like_dom_sf"/>
</dbReference>
<comment type="catalytic activity">
    <reaction evidence="1">
        <text>Hydrolysis of (1-&gt;4)-beta-linkages between N-acetylmuramic acid and N-acetyl-D-glucosamine residues in a peptidoglycan and between N-acetyl-D-glucosamine residues in chitodextrins.</text>
        <dbReference type="EC" id="3.2.1.17"/>
    </reaction>
</comment>
<sequence>MHKLVIFVGVLALVYKSEAKRFTRCELVRELKRQGFPKDQIRDWVCLIENESRRFTNRVSRMNSNGSRDYGLFQINDKYWCNNGPTPGKDCNVRCNDLLTEDITVAATCAKKIYNRHKFRAWYGWLNHCQRKLPNIMFC</sequence>
<keyword evidence="5" id="KW-0929">Antimicrobial</keyword>
<dbReference type="PROSITE" id="PS00128">
    <property type="entry name" value="GLYCOSYL_HYDROL_F22_1"/>
    <property type="match status" value="1"/>
</dbReference>
<dbReference type="Gene3D" id="1.10.530.10">
    <property type="match status" value="1"/>
</dbReference>
<dbReference type="GO" id="GO:0042742">
    <property type="term" value="P:defense response to bacterium"/>
    <property type="evidence" value="ECO:0007669"/>
    <property type="project" value="UniProtKB-KW"/>
</dbReference>
<comment type="similarity">
    <text evidence="2 11">Belongs to the glycosyl hydrolase 22 family.</text>
</comment>
<dbReference type="EC" id="3.2.1.17" evidence="3"/>
<evidence type="ECO:0000256" key="7">
    <source>
        <dbReference type="ARBA" id="ARBA00022801"/>
    </source>
</evidence>
<dbReference type="AlphaFoldDB" id="A0A921Z234"/>
<feature type="chain" id="PRO_5038276441" description="Lysozyme" evidence="12">
    <location>
        <begin position="20"/>
        <end position="139"/>
    </location>
</feature>
<dbReference type="Pfam" id="PF00062">
    <property type="entry name" value="Lys"/>
    <property type="match status" value="1"/>
</dbReference>
<dbReference type="FunFam" id="1.10.530.10:FF:000001">
    <property type="entry name" value="Lysozyme C"/>
    <property type="match status" value="1"/>
</dbReference>
<dbReference type="InterPro" id="IPR000974">
    <property type="entry name" value="Glyco_hydro_22_lys"/>
</dbReference>
<dbReference type="GO" id="GO:0031640">
    <property type="term" value="P:killing of cells of another organism"/>
    <property type="evidence" value="ECO:0007669"/>
    <property type="project" value="UniProtKB-KW"/>
</dbReference>
<dbReference type="PRINTS" id="PR00135">
    <property type="entry name" value="LYZLACT"/>
</dbReference>
<evidence type="ECO:0000256" key="4">
    <source>
        <dbReference type="ARBA" id="ARBA00020438"/>
    </source>
</evidence>
<dbReference type="PRINTS" id="PR00137">
    <property type="entry name" value="LYSOZYME"/>
</dbReference>
<dbReference type="SUPFAM" id="SSF53955">
    <property type="entry name" value="Lysozyme-like"/>
    <property type="match status" value="1"/>
</dbReference>
<feature type="domain" description="Glycosyl hydrolases family 22 (GH22)" evidence="13">
    <location>
        <begin position="91"/>
        <end position="109"/>
    </location>
</feature>
<evidence type="ECO:0000256" key="5">
    <source>
        <dbReference type="ARBA" id="ARBA00022529"/>
    </source>
</evidence>
<dbReference type="EMBL" id="JH668373">
    <property type="protein sequence ID" value="KAG6449379.1"/>
    <property type="molecule type" value="Genomic_DNA"/>
</dbReference>
<evidence type="ECO:0000256" key="2">
    <source>
        <dbReference type="ARBA" id="ARBA00010859"/>
    </source>
</evidence>
<evidence type="ECO:0000259" key="13">
    <source>
        <dbReference type="PROSITE" id="PS00128"/>
    </source>
</evidence>
<dbReference type="CDD" id="cd16899">
    <property type="entry name" value="LYZ_C_invert"/>
    <property type="match status" value="1"/>
</dbReference>
<dbReference type="InterPro" id="IPR019799">
    <property type="entry name" value="Glyco_hydro_22_CS"/>
</dbReference>
<gene>
    <name evidence="14" type="ORF">O3G_MSEX006037</name>
</gene>
<keyword evidence="6" id="KW-0081">Bacteriolytic enzyme</keyword>
<evidence type="ECO:0000256" key="9">
    <source>
        <dbReference type="ARBA" id="ARBA00023295"/>
    </source>
</evidence>
<dbReference type="GO" id="GO:0003796">
    <property type="term" value="F:lysozyme activity"/>
    <property type="evidence" value="ECO:0007669"/>
    <property type="project" value="UniProtKB-EC"/>
</dbReference>
<feature type="signal peptide" evidence="12">
    <location>
        <begin position="1"/>
        <end position="19"/>
    </location>
</feature>
<dbReference type="InterPro" id="IPR001916">
    <property type="entry name" value="Glyco_hydro_22"/>
</dbReference>
<protein>
    <recommendedName>
        <fullName evidence="4">Lysozyme</fullName>
        <ecNumber evidence="3">3.2.1.17</ecNumber>
    </recommendedName>
    <alternativeName>
        <fullName evidence="10">1,4-beta-N-acetylmuramidase</fullName>
    </alternativeName>
</protein>
<dbReference type="Proteomes" id="UP000791440">
    <property type="component" value="Unassembled WGS sequence"/>
</dbReference>
<dbReference type="EMBL" id="JH668373">
    <property type="protein sequence ID" value="KAG6449380.1"/>
    <property type="molecule type" value="Genomic_DNA"/>
</dbReference>
<evidence type="ECO:0000256" key="3">
    <source>
        <dbReference type="ARBA" id="ARBA00012732"/>
    </source>
</evidence>
<reference evidence="14" key="1">
    <citation type="journal article" date="2016" name="Insect Biochem. Mol. Biol.">
        <title>Multifaceted biological insights from a draft genome sequence of the tobacco hornworm moth, Manduca sexta.</title>
        <authorList>
            <person name="Kanost M.R."/>
            <person name="Arrese E.L."/>
            <person name="Cao X."/>
            <person name="Chen Y.R."/>
            <person name="Chellapilla S."/>
            <person name="Goldsmith M.R."/>
            <person name="Grosse-Wilde E."/>
            <person name="Heckel D.G."/>
            <person name="Herndon N."/>
            <person name="Jiang H."/>
            <person name="Papanicolaou A."/>
            <person name="Qu J."/>
            <person name="Soulages J.L."/>
            <person name="Vogel H."/>
            <person name="Walters J."/>
            <person name="Waterhouse R.M."/>
            <person name="Ahn S.J."/>
            <person name="Almeida F.C."/>
            <person name="An C."/>
            <person name="Aqrawi P."/>
            <person name="Bretschneider A."/>
            <person name="Bryant W.B."/>
            <person name="Bucks S."/>
            <person name="Chao H."/>
            <person name="Chevignon G."/>
            <person name="Christen J.M."/>
            <person name="Clarke D.F."/>
            <person name="Dittmer N.T."/>
            <person name="Ferguson L.C.F."/>
            <person name="Garavelou S."/>
            <person name="Gordon K.H.J."/>
            <person name="Gunaratna R.T."/>
            <person name="Han Y."/>
            <person name="Hauser F."/>
            <person name="He Y."/>
            <person name="Heidel-Fischer H."/>
            <person name="Hirsh A."/>
            <person name="Hu Y."/>
            <person name="Jiang H."/>
            <person name="Kalra D."/>
            <person name="Klinner C."/>
            <person name="Konig C."/>
            <person name="Kovar C."/>
            <person name="Kroll A.R."/>
            <person name="Kuwar S.S."/>
            <person name="Lee S.L."/>
            <person name="Lehman R."/>
            <person name="Li K."/>
            <person name="Li Z."/>
            <person name="Liang H."/>
            <person name="Lovelace S."/>
            <person name="Lu Z."/>
            <person name="Mansfield J.H."/>
            <person name="McCulloch K.J."/>
            <person name="Mathew T."/>
            <person name="Morton B."/>
            <person name="Muzny D.M."/>
            <person name="Neunemann D."/>
            <person name="Ongeri F."/>
            <person name="Pauchet Y."/>
            <person name="Pu L.L."/>
            <person name="Pyrousis I."/>
            <person name="Rao X.J."/>
            <person name="Redding A."/>
            <person name="Roesel C."/>
            <person name="Sanchez-Gracia A."/>
            <person name="Schaack S."/>
            <person name="Shukla A."/>
            <person name="Tetreau G."/>
            <person name="Wang Y."/>
            <person name="Xiong G.H."/>
            <person name="Traut W."/>
            <person name="Walsh T.K."/>
            <person name="Worley K.C."/>
            <person name="Wu D."/>
            <person name="Wu W."/>
            <person name="Wu Y.Q."/>
            <person name="Zhang X."/>
            <person name="Zou Z."/>
            <person name="Zucker H."/>
            <person name="Briscoe A.D."/>
            <person name="Burmester T."/>
            <person name="Clem R.J."/>
            <person name="Feyereisen R."/>
            <person name="Grimmelikhuijzen C.J.P."/>
            <person name="Hamodrakas S.J."/>
            <person name="Hansson B.S."/>
            <person name="Huguet E."/>
            <person name="Jermiin L.S."/>
            <person name="Lan Q."/>
            <person name="Lehman H.K."/>
            <person name="Lorenzen M."/>
            <person name="Merzendorfer H."/>
            <person name="Michalopoulos I."/>
            <person name="Morton D.B."/>
            <person name="Muthukrishnan S."/>
            <person name="Oakeshott J.G."/>
            <person name="Palmer W."/>
            <person name="Park Y."/>
            <person name="Passarelli A.L."/>
            <person name="Rozas J."/>
            <person name="Schwartz L.M."/>
            <person name="Smith W."/>
            <person name="Southgate A."/>
            <person name="Vilcinskas A."/>
            <person name="Vogt R."/>
            <person name="Wang P."/>
            <person name="Werren J."/>
            <person name="Yu X.Q."/>
            <person name="Zhou J.J."/>
            <person name="Brown S.J."/>
            <person name="Scherer S.E."/>
            <person name="Richards S."/>
            <person name="Blissard G.W."/>
        </authorList>
    </citation>
    <scope>NUCLEOTIDE SEQUENCE</scope>
</reference>
<name>A0A921Z234_MANSE</name>
<evidence type="ECO:0000256" key="11">
    <source>
        <dbReference type="RuleBase" id="RU004440"/>
    </source>
</evidence>
<organism evidence="14 15">
    <name type="scientific">Manduca sexta</name>
    <name type="common">Tobacco hawkmoth</name>
    <name type="synonym">Tobacco hornworm</name>
    <dbReference type="NCBI Taxonomy" id="7130"/>
    <lineage>
        <taxon>Eukaryota</taxon>
        <taxon>Metazoa</taxon>
        <taxon>Ecdysozoa</taxon>
        <taxon>Arthropoda</taxon>
        <taxon>Hexapoda</taxon>
        <taxon>Insecta</taxon>
        <taxon>Pterygota</taxon>
        <taxon>Neoptera</taxon>
        <taxon>Endopterygota</taxon>
        <taxon>Lepidoptera</taxon>
        <taxon>Glossata</taxon>
        <taxon>Ditrysia</taxon>
        <taxon>Bombycoidea</taxon>
        <taxon>Sphingidae</taxon>
        <taxon>Sphinginae</taxon>
        <taxon>Sphingini</taxon>
        <taxon>Manduca</taxon>
    </lineage>
</organism>
<keyword evidence="8" id="KW-1015">Disulfide bond</keyword>
<keyword evidence="12" id="KW-0732">Signal</keyword>
<dbReference type="PANTHER" id="PTHR11407:SF63">
    <property type="entry name" value="LYSOZYME C"/>
    <property type="match status" value="1"/>
</dbReference>
<dbReference type="SMART" id="SM00263">
    <property type="entry name" value="LYZ1"/>
    <property type="match status" value="1"/>
</dbReference>
<proteinExistence type="inferred from homology"/>
<dbReference type="PROSITE" id="PS51348">
    <property type="entry name" value="GLYCOSYL_HYDROL_F22_2"/>
    <property type="match status" value="1"/>
</dbReference>
<evidence type="ECO:0000256" key="8">
    <source>
        <dbReference type="ARBA" id="ARBA00023157"/>
    </source>
</evidence>